<comment type="pathway">
    <text evidence="2">Glycan metabolism.</text>
</comment>
<keyword evidence="6" id="KW-0325">Glycoprotein</keyword>
<dbReference type="InterPro" id="IPR007657">
    <property type="entry name" value="Glycosyltransferase_61"/>
</dbReference>
<evidence type="ECO:0000256" key="2">
    <source>
        <dbReference type="ARBA" id="ARBA00004881"/>
    </source>
</evidence>
<evidence type="ECO:0000256" key="6">
    <source>
        <dbReference type="ARBA" id="ARBA00023180"/>
    </source>
</evidence>
<evidence type="ECO:0000256" key="3">
    <source>
        <dbReference type="ARBA" id="ARBA00022676"/>
    </source>
</evidence>
<dbReference type="EnsemblPlants" id="AET6Gv20236200.3">
    <property type="protein sequence ID" value="AET6Gv20236200.3"/>
    <property type="gene ID" value="AET6Gv20236200"/>
</dbReference>
<reference evidence="9" key="3">
    <citation type="journal article" date="2017" name="Nature">
        <title>Genome sequence of the progenitor of the wheat D genome Aegilops tauschii.</title>
        <authorList>
            <person name="Luo M.C."/>
            <person name="Gu Y.Q."/>
            <person name="Puiu D."/>
            <person name="Wang H."/>
            <person name="Twardziok S.O."/>
            <person name="Deal K.R."/>
            <person name="Huo N."/>
            <person name="Zhu T."/>
            <person name="Wang L."/>
            <person name="Wang Y."/>
            <person name="McGuire P.E."/>
            <person name="Liu S."/>
            <person name="Long H."/>
            <person name="Ramasamy R.K."/>
            <person name="Rodriguez J.C."/>
            <person name="Van S.L."/>
            <person name="Yuan L."/>
            <person name="Wang Z."/>
            <person name="Xia Z."/>
            <person name="Xiao L."/>
            <person name="Anderson O.D."/>
            <person name="Ouyang S."/>
            <person name="Liang Y."/>
            <person name="Zimin A.V."/>
            <person name="Pertea G."/>
            <person name="Qi P."/>
            <person name="Bennetzen J.L."/>
            <person name="Dai X."/>
            <person name="Dawson M.W."/>
            <person name="Muller H.G."/>
            <person name="Kugler K."/>
            <person name="Rivarola-Duarte L."/>
            <person name="Spannagl M."/>
            <person name="Mayer K.F.X."/>
            <person name="Lu F.H."/>
            <person name="Bevan M.W."/>
            <person name="Leroy P."/>
            <person name="Li P."/>
            <person name="You F.M."/>
            <person name="Sun Q."/>
            <person name="Liu Z."/>
            <person name="Lyons E."/>
            <person name="Wicker T."/>
            <person name="Salzberg S.L."/>
            <person name="Devos K.M."/>
            <person name="Dvorak J."/>
        </authorList>
    </citation>
    <scope>NUCLEOTIDE SEQUENCE [LARGE SCALE GENOMIC DNA]</scope>
    <source>
        <strain evidence="9">cv. AL8/78</strain>
    </source>
</reference>
<keyword evidence="4" id="KW-0808">Transferase</keyword>
<dbReference type="Pfam" id="PF04577">
    <property type="entry name" value="Glyco_transf_61"/>
    <property type="match status" value="1"/>
</dbReference>
<protein>
    <recommendedName>
        <fullName evidence="8">Glycosyltransferase 61 catalytic domain-containing protein</fullName>
    </recommendedName>
</protein>
<dbReference type="STRING" id="200361.A0A453N698"/>
<dbReference type="Gramene" id="AET6Gv20236200.3">
    <property type="protein sequence ID" value="AET6Gv20236200.3"/>
    <property type="gene ID" value="AET6Gv20236200"/>
</dbReference>
<dbReference type="PANTHER" id="PTHR20961">
    <property type="entry name" value="GLYCOSYLTRANSFERASE"/>
    <property type="match status" value="1"/>
</dbReference>
<dbReference type="GO" id="GO:0016763">
    <property type="term" value="F:pentosyltransferase activity"/>
    <property type="evidence" value="ECO:0007669"/>
    <property type="project" value="UniProtKB-ARBA"/>
</dbReference>
<evidence type="ECO:0000256" key="4">
    <source>
        <dbReference type="ARBA" id="ARBA00022679"/>
    </source>
</evidence>
<proteinExistence type="predicted"/>
<keyword evidence="10" id="KW-1185">Reference proteome</keyword>
<feature type="transmembrane region" description="Helical" evidence="7">
    <location>
        <begin position="16"/>
        <end position="36"/>
    </location>
</feature>
<dbReference type="AlphaFoldDB" id="A0A453N698"/>
<dbReference type="InterPro" id="IPR049625">
    <property type="entry name" value="Glyco_transf_61_cat"/>
</dbReference>
<accession>A0A453N698</accession>
<evidence type="ECO:0000256" key="5">
    <source>
        <dbReference type="ARBA" id="ARBA00023034"/>
    </source>
</evidence>
<evidence type="ECO:0000313" key="10">
    <source>
        <dbReference type="Proteomes" id="UP000015105"/>
    </source>
</evidence>
<name>A0A453N698_AEGTS</name>
<dbReference type="Proteomes" id="UP000015105">
    <property type="component" value="Chromosome 6D"/>
</dbReference>
<keyword evidence="7" id="KW-1133">Transmembrane helix</keyword>
<reference evidence="10" key="2">
    <citation type="journal article" date="2017" name="Nat. Plants">
        <title>The Aegilops tauschii genome reveals multiple impacts of transposons.</title>
        <authorList>
            <person name="Zhao G."/>
            <person name="Zou C."/>
            <person name="Li K."/>
            <person name="Wang K."/>
            <person name="Li T."/>
            <person name="Gao L."/>
            <person name="Zhang X."/>
            <person name="Wang H."/>
            <person name="Yang Z."/>
            <person name="Liu X."/>
            <person name="Jiang W."/>
            <person name="Mao L."/>
            <person name="Kong X."/>
            <person name="Jiao Y."/>
            <person name="Jia J."/>
        </authorList>
    </citation>
    <scope>NUCLEOTIDE SEQUENCE [LARGE SCALE GENOMIC DNA]</scope>
    <source>
        <strain evidence="10">cv. AL8/78</strain>
    </source>
</reference>
<evidence type="ECO:0000256" key="1">
    <source>
        <dbReference type="ARBA" id="ARBA00004323"/>
    </source>
</evidence>
<dbReference type="GO" id="GO:0000139">
    <property type="term" value="C:Golgi membrane"/>
    <property type="evidence" value="ECO:0007669"/>
    <property type="project" value="UniProtKB-SubCell"/>
</dbReference>
<feature type="domain" description="Glycosyltransferase 61 catalytic" evidence="8">
    <location>
        <begin position="319"/>
        <end position="404"/>
    </location>
</feature>
<keyword evidence="3" id="KW-0328">Glycosyltransferase</keyword>
<organism evidence="9 10">
    <name type="scientific">Aegilops tauschii subsp. strangulata</name>
    <name type="common">Goatgrass</name>
    <dbReference type="NCBI Taxonomy" id="200361"/>
    <lineage>
        <taxon>Eukaryota</taxon>
        <taxon>Viridiplantae</taxon>
        <taxon>Streptophyta</taxon>
        <taxon>Embryophyta</taxon>
        <taxon>Tracheophyta</taxon>
        <taxon>Spermatophyta</taxon>
        <taxon>Magnoliopsida</taxon>
        <taxon>Liliopsida</taxon>
        <taxon>Poales</taxon>
        <taxon>Poaceae</taxon>
        <taxon>BOP clade</taxon>
        <taxon>Pooideae</taxon>
        <taxon>Triticodae</taxon>
        <taxon>Triticeae</taxon>
        <taxon>Triticinae</taxon>
        <taxon>Aegilops</taxon>
    </lineage>
</organism>
<comment type="subcellular location">
    <subcellularLocation>
        <location evidence="1">Golgi apparatus membrane</location>
        <topology evidence="1">Single-pass type II membrane protein</topology>
    </subcellularLocation>
</comment>
<reference evidence="10" key="1">
    <citation type="journal article" date="2014" name="Science">
        <title>Ancient hybridizations among the ancestral genomes of bread wheat.</title>
        <authorList>
            <consortium name="International Wheat Genome Sequencing Consortium,"/>
            <person name="Marcussen T."/>
            <person name="Sandve S.R."/>
            <person name="Heier L."/>
            <person name="Spannagl M."/>
            <person name="Pfeifer M."/>
            <person name="Jakobsen K.S."/>
            <person name="Wulff B.B."/>
            <person name="Steuernagel B."/>
            <person name="Mayer K.F."/>
            <person name="Olsen O.A."/>
        </authorList>
    </citation>
    <scope>NUCLEOTIDE SEQUENCE [LARGE SCALE GENOMIC DNA]</scope>
    <source>
        <strain evidence="10">cv. AL8/78</strain>
    </source>
</reference>
<evidence type="ECO:0000313" key="9">
    <source>
        <dbReference type="EnsemblPlants" id="AET6Gv20236200.3"/>
    </source>
</evidence>
<keyword evidence="7" id="KW-0472">Membrane</keyword>
<reference evidence="9" key="5">
    <citation type="journal article" date="2021" name="G3 (Bethesda)">
        <title>Aegilops tauschii genome assembly Aet v5.0 features greater sequence contiguity and improved annotation.</title>
        <authorList>
            <person name="Wang L."/>
            <person name="Zhu T."/>
            <person name="Rodriguez J.C."/>
            <person name="Deal K.R."/>
            <person name="Dubcovsky J."/>
            <person name="McGuire P.E."/>
            <person name="Lux T."/>
            <person name="Spannagl M."/>
            <person name="Mayer K.F.X."/>
            <person name="Baldrich P."/>
            <person name="Meyers B.C."/>
            <person name="Huo N."/>
            <person name="Gu Y.Q."/>
            <person name="Zhou H."/>
            <person name="Devos K.M."/>
            <person name="Bennetzen J.L."/>
            <person name="Unver T."/>
            <person name="Budak H."/>
            <person name="Gulick P.J."/>
            <person name="Galiba G."/>
            <person name="Kalapos B."/>
            <person name="Nelson D.R."/>
            <person name="Li P."/>
            <person name="You F.M."/>
            <person name="Luo M.C."/>
            <person name="Dvorak J."/>
        </authorList>
    </citation>
    <scope>NUCLEOTIDE SEQUENCE [LARGE SCALE GENOMIC DNA]</scope>
    <source>
        <strain evidence="9">cv. AL8/78</strain>
    </source>
</reference>
<keyword evidence="5" id="KW-0333">Golgi apparatus</keyword>
<dbReference type="PANTHER" id="PTHR20961:SF80">
    <property type="match status" value="1"/>
</dbReference>
<evidence type="ECO:0000259" key="8">
    <source>
        <dbReference type="Pfam" id="PF04577"/>
    </source>
</evidence>
<reference evidence="9" key="4">
    <citation type="submission" date="2019-03" db="UniProtKB">
        <authorList>
            <consortium name="EnsemblPlants"/>
        </authorList>
    </citation>
    <scope>IDENTIFICATION</scope>
</reference>
<sequence length="500" mass="55364">SSKQKQEATSMSRSACSLNVGFIAGVVFVLLVYFLVQQQEAISSLSVATTAAVSQWMTDKQLIKAPGEIQQIKAPGEILVASDVHRIADKQPTEDPVVASDMQPISDKEPIHESEKGEVVCTTESETLGHSETCEVDGDVRTNGTALSVSLIPASWKERREWMISPYSKAEIIVKNVTVTQLQDRAAAPPCTVTHSMPAVLFAIAGHAGNYWHDYTDILVPLFVASRRYRGEVTLLISNIQYRPEWLVKYKTLLRGLSKHAWVDMDGDPEVRCFPHVTVGLRVDKELTIVPELVPGGPLTMADFTRFLRETYGLPRGAAVSLTREPDKKPRLLLIHRGHYRLFLNEPEIAQAAEAAGFETVVMELRANASEVEQARLVNSFDVLLGMHGAGLTNALHLPPGGVLIQVVPYGNIEVLARAEFSEPVTDMGLKYLDYSVSVEESSLLETLGPEHSAIKDPESIHRSGWKNMFEFYLAKQNVRINTTRFAPTLAQAFDHLRQQ</sequence>
<keyword evidence="7" id="KW-0812">Transmembrane</keyword>
<evidence type="ECO:0000256" key="7">
    <source>
        <dbReference type="SAM" id="Phobius"/>
    </source>
</evidence>